<proteinExistence type="inferred from homology"/>
<dbReference type="GO" id="GO:0006508">
    <property type="term" value="P:proteolysis"/>
    <property type="evidence" value="ECO:0007669"/>
    <property type="project" value="UniProtKB-KW"/>
</dbReference>
<dbReference type="Gene3D" id="3.40.395.10">
    <property type="entry name" value="Adenoviral Proteinase, Chain A"/>
    <property type="match status" value="1"/>
</dbReference>
<dbReference type="OMA" id="WHDSALP"/>
<gene>
    <name evidence="5" type="ORF">PHYSODRAFT_488007</name>
</gene>
<keyword evidence="6" id="KW-1185">Reference proteome</keyword>
<organism evidence="5 6">
    <name type="scientific">Phytophthora sojae (strain P6497)</name>
    <name type="common">Soybean stem and root rot agent</name>
    <name type="synonym">Phytophthora megasperma f. sp. glycines</name>
    <dbReference type="NCBI Taxonomy" id="1094619"/>
    <lineage>
        <taxon>Eukaryota</taxon>
        <taxon>Sar</taxon>
        <taxon>Stramenopiles</taxon>
        <taxon>Oomycota</taxon>
        <taxon>Peronosporomycetes</taxon>
        <taxon>Peronosporales</taxon>
        <taxon>Peronosporaceae</taxon>
        <taxon>Phytophthora</taxon>
    </lineage>
</organism>
<reference evidence="5 6" key="1">
    <citation type="journal article" date="2006" name="Science">
        <title>Phytophthora genome sequences uncover evolutionary origins and mechanisms of pathogenesis.</title>
        <authorList>
            <person name="Tyler B.M."/>
            <person name="Tripathy S."/>
            <person name="Zhang X."/>
            <person name="Dehal P."/>
            <person name="Jiang R.H."/>
            <person name="Aerts A."/>
            <person name="Arredondo F.D."/>
            <person name="Baxter L."/>
            <person name="Bensasson D."/>
            <person name="Beynon J.L."/>
            <person name="Chapman J."/>
            <person name="Damasceno C.M."/>
            <person name="Dorrance A.E."/>
            <person name="Dou D."/>
            <person name="Dickerman A.W."/>
            <person name="Dubchak I.L."/>
            <person name="Garbelotto M."/>
            <person name="Gijzen M."/>
            <person name="Gordon S.G."/>
            <person name="Govers F."/>
            <person name="Grunwald N.J."/>
            <person name="Huang W."/>
            <person name="Ivors K.L."/>
            <person name="Jones R.W."/>
            <person name="Kamoun S."/>
            <person name="Krampis K."/>
            <person name="Lamour K.H."/>
            <person name="Lee M.K."/>
            <person name="McDonald W.H."/>
            <person name="Medina M."/>
            <person name="Meijer H.J."/>
            <person name="Nordberg E.K."/>
            <person name="Maclean D.J."/>
            <person name="Ospina-Giraldo M.D."/>
            <person name="Morris P.F."/>
            <person name="Phuntumart V."/>
            <person name="Putnam N.H."/>
            <person name="Rash S."/>
            <person name="Rose J.K."/>
            <person name="Sakihama Y."/>
            <person name="Salamov A.A."/>
            <person name="Savidor A."/>
            <person name="Scheuring C.F."/>
            <person name="Smith B.M."/>
            <person name="Sobral B.W."/>
            <person name="Terry A."/>
            <person name="Torto-Alalibo T.A."/>
            <person name="Win J."/>
            <person name="Xu Z."/>
            <person name="Zhang H."/>
            <person name="Grigoriev I.V."/>
            <person name="Rokhsar D.S."/>
            <person name="Boore J.L."/>
        </authorList>
    </citation>
    <scope>NUCLEOTIDE SEQUENCE [LARGE SCALE GENOMIC DNA]</scope>
    <source>
        <strain evidence="5 6">P6497</strain>
    </source>
</reference>
<evidence type="ECO:0000259" key="4">
    <source>
        <dbReference type="PROSITE" id="PS50600"/>
    </source>
</evidence>
<name>G4Z5D4_PHYSP</name>
<keyword evidence="2" id="KW-0645">Protease</keyword>
<accession>G4Z5D4</accession>
<evidence type="ECO:0000256" key="3">
    <source>
        <dbReference type="ARBA" id="ARBA00022801"/>
    </source>
</evidence>
<dbReference type="InParanoid" id="G4Z5D4"/>
<protein>
    <recommendedName>
        <fullName evidence="4">Ubiquitin-like protease family profile domain-containing protein</fullName>
    </recommendedName>
</protein>
<dbReference type="KEGG" id="psoj:PHYSODRAFT_488007"/>
<evidence type="ECO:0000313" key="5">
    <source>
        <dbReference type="EMBL" id="EGZ20919.1"/>
    </source>
</evidence>
<evidence type="ECO:0000313" key="6">
    <source>
        <dbReference type="Proteomes" id="UP000002640"/>
    </source>
</evidence>
<keyword evidence="3" id="KW-0378">Hydrolase</keyword>
<dbReference type="SMR" id="G4Z5D4"/>
<comment type="similarity">
    <text evidence="1">Belongs to the peptidase C48 family.</text>
</comment>
<dbReference type="InterPro" id="IPR003653">
    <property type="entry name" value="Peptidase_C48_C"/>
</dbReference>
<dbReference type="GO" id="GO:0008234">
    <property type="term" value="F:cysteine-type peptidase activity"/>
    <property type="evidence" value="ECO:0007669"/>
    <property type="project" value="InterPro"/>
</dbReference>
<dbReference type="PROSITE" id="PS50600">
    <property type="entry name" value="ULP_PROTEASE"/>
    <property type="match status" value="1"/>
</dbReference>
<dbReference type="EMBL" id="JH159153">
    <property type="protein sequence ID" value="EGZ20919.1"/>
    <property type="molecule type" value="Genomic_DNA"/>
</dbReference>
<sequence length="301" mass="33597">MSEFYNVVRKLDAWKEDAHWLPSTKWDAMTVNPELFDVETDSDELTDDTTGAKHVALANEVLEQLEGASLSSTFRLASGAGTVKLDRLAGILARKEMLSDTIIDFAVRCICDALGDCYALDTYAATFCCPDPPQTRISSMHFVVLPVNLSNIHWGVIIVSITYQAEPPSITPYFYEPLCDPQYRATIEDTYEETVAPFLLGWHEKTMIGVDYPVVENGVWLDAPRQPDGTSCGVMVIAQVYCMLKDNFRFTEATVSADDVAVMRLRIMWMILMQPEVSTIANQVAKTVDVTDLELMAIVKT</sequence>
<dbReference type="RefSeq" id="XP_009523636.1">
    <property type="nucleotide sequence ID" value="XM_009525341.1"/>
</dbReference>
<feature type="domain" description="Ubiquitin-like protease family profile" evidence="4">
    <location>
        <begin position="55"/>
        <end position="243"/>
    </location>
</feature>
<evidence type="ECO:0000256" key="2">
    <source>
        <dbReference type="ARBA" id="ARBA00022670"/>
    </source>
</evidence>
<evidence type="ECO:0000256" key="1">
    <source>
        <dbReference type="ARBA" id="ARBA00005234"/>
    </source>
</evidence>
<dbReference type="AlphaFoldDB" id="G4Z5D4"/>
<dbReference type="GeneID" id="20656227"/>
<dbReference type="Proteomes" id="UP000002640">
    <property type="component" value="Unassembled WGS sequence"/>
</dbReference>
<dbReference type="InterPro" id="IPR038765">
    <property type="entry name" value="Papain-like_cys_pep_sf"/>
</dbReference>
<dbReference type="SUPFAM" id="SSF54001">
    <property type="entry name" value="Cysteine proteinases"/>
    <property type="match status" value="1"/>
</dbReference>
<dbReference type="STRING" id="1094619.G4Z5D4"/>